<dbReference type="Pfam" id="PF13419">
    <property type="entry name" value="HAD_2"/>
    <property type="match status" value="1"/>
</dbReference>
<comment type="caution">
    <text evidence="1">The sequence shown here is derived from an EMBL/GenBank/DDBJ whole genome shotgun (WGS) entry which is preliminary data.</text>
</comment>
<reference evidence="1 2" key="1">
    <citation type="submission" date="2021-01" db="EMBL/GenBank/DDBJ databases">
        <title>Isolation and description of Catonella massiliensis sp. nov., a novel Catonella species, isolated from a stable periodontitis subject.</title>
        <authorList>
            <person name="Antezack A."/>
            <person name="Boxberger M."/>
            <person name="La Scola B."/>
            <person name="Monnet-Corti V."/>
        </authorList>
    </citation>
    <scope>NUCLEOTIDE SEQUENCE [LARGE SCALE GENOMIC DNA]</scope>
    <source>
        <strain evidence="1 2">Marseille-Q4567</strain>
    </source>
</reference>
<dbReference type="SFLD" id="SFLDG01135">
    <property type="entry name" value="C1.5.6:_HAD__Beta-PGM__Phospha"/>
    <property type="match status" value="1"/>
</dbReference>
<dbReference type="NCBIfam" id="TIGR01509">
    <property type="entry name" value="HAD-SF-IA-v3"/>
    <property type="match status" value="1"/>
</dbReference>
<accession>A0ABS1J187</accession>
<dbReference type="InterPro" id="IPR006439">
    <property type="entry name" value="HAD-SF_hydro_IA"/>
</dbReference>
<evidence type="ECO:0000313" key="2">
    <source>
        <dbReference type="Proteomes" id="UP000604730"/>
    </source>
</evidence>
<dbReference type="SUPFAM" id="SSF56784">
    <property type="entry name" value="HAD-like"/>
    <property type="match status" value="1"/>
</dbReference>
<dbReference type="SFLD" id="SFLDS00003">
    <property type="entry name" value="Haloacid_Dehalogenase"/>
    <property type="match status" value="1"/>
</dbReference>
<name>A0ABS1J187_9FIRM</name>
<dbReference type="EMBL" id="JAEPRJ010000001">
    <property type="protein sequence ID" value="MBK5897919.1"/>
    <property type="molecule type" value="Genomic_DNA"/>
</dbReference>
<dbReference type="InterPro" id="IPR036412">
    <property type="entry name" value="HAD-like_sf"/>
</dbReference>
<dbReference type="InterPro" id="IPR023198">
    <property type="entry name" value="PGP-like_dom2"/>
</dbReference>
<protein>
    <submittedName>
        <fullName evidence="1">HAD family phosphatase</fullName>
    </submittedName>
</protein>
<dbReference type="RefSeq" id="WP_208429375.1">
    <property type="nucleotide sequence ID" value="NZ_JAEPRJ010000001.1"/>
</dbReference>
<dbReference type="PRINTS" id="PR00413">
    <property type="entry name" value="HADHALOGNASE"/>
</dbReference>
<evidence type="ECO:0000313" key="1">
    <source>
        <dbReference type="EMBL" id="MBK5897919.1"/>
    </source>
</evidence>
<dbReference type="InterPro" id="IPR041492">
    <property type="entry name" value="HAD_2"/>
</dbReference>
<dbReference type="InterPro" id="IPR023214">
    <property type="entry name" value="HAD_sf"/>
</dbReference>
<keyword evidence="2" id="KW-1185">Reference proteome</keyword>
<sequence>MYKAVLFDMDGLIIDTEKHYQKAWIQAARELGFNMTEKEQLYLRSCNKEYAEPIMQDFFGPTFDYDKVRDRRKEIMEEELNKHGIKKKPYVDEILAYLKENGIKRALVTATPEDRARKYLKEVGLLERFDKIICADMVKKGKPDPDIYLYACSQIEEKRKDCLALEDSPNGVRSAHGAEVDVIMVPDLSEPDEELSKIIVMRAETLNDVITFLQGLKK</sequence>
<gene>
    <name evidence="1" type="ORF">JJN12_09045</name>
</gene>
<dbReference type="PANTHER" id="PTHR18901:SF38">
    <property type="entry name" value="PSEUDOURIDINE-5'-PHOSPHATASE"/>
    <property type="match status" value="1"/>
</dbReference>
<dbReference type="CDD" id="cd07505">
    <property type="entry name" value="HAD_BPGM-like"/>
    <property type="match status" value="1"/>
</dbReference>
<organism evidence="1 2">
    <name type="scientific">Catonella massiliensis</name>
    <dbReference type="NCBI Taxonomy" id="2799636"/>
    <lineage>
        <taxon>Bacteria</taxon>
        <taxon>Bacillati</taxon>
        <taxon>Bacillota</taxon>
        <taxon>Clostridia</taxon>
        <taxon>Lachnospirales</taxon>
        <taxon>Lachnospiraceae</taxon>
        <taxon>Catonella</taxon>
    </lineage>
</organism>
<dbReference type="Gene3D" id="3.40.50.1000">
    <property type="entry name" value="HAD superfamily/HAD-like"/>
    <property type="match status" value="1"/>
</dbReference>
<dbReference type="Proteomes" id="UP000604730">
    <property type="component" value="Unassembled WGS sequence"/>
</dbReference>
<dbReference type="Gene3D" id="1.10.150.240">
    <property type="entry name" value="Putative phosphatase, domain 2"/>
    <property type="match status" value="1"/>
</dbReference>
<proteinExistence type="predicted"/>
<dbReference type="PANTHER" id="PTHR18901">
    <property type="entry name" value="2-DEOXYGLUCOSE-6-PHOSPHATE PHOSPHATASE 2"/>
    <property type="match status" value="1"/>
</dbReference>
<dbReference type="SFLD" id="SFLDG01129">
    <property type="entry name" value="C1.5:_HAD__Beta-PGM__Phosphata"/>
    <property type="match status" value="1"/>
</dbReference>